<feature type="region of interest" description="Disordered" evidence="1">
    <location>
        <begin position="34"/>
        <end position="105"/>
    </location>
</feature>
<evidence type="ECO:0000313" key="3">
    <source>
        <dbReference type="Proteomes" id="UP001283361"/>
    </source>
</evidence>
<organism evidence="2 3">
    <name type="scientific">Elysia crispata</name>
    <name type="common">lettuce slug</name>
    <dbReference type="NCBI Taxonomy" id="231223"/>
    <lineage>
        <taxon>Eukaryota</taxon>
        <taxon>Metazoa</taxon>
        <taxon>Spiralia</taxon>
        <taxon>Lophotrochozoa</taxon>
        <taxon>Mollusca</taxon>
        <taxon>Gastropoda</taxon>
        <taxon>Heterobranchia</taxon>
        <taxon>Euthyneura</taxon>
        <taxon>Panpulmonata</taxon>
        <taxon>Sacoglossa</taxon>
        <taxon>Placobranchoidea</taxon>
        <taxon>Plakobranchidae</taxon>
        <taxon>Elysia</taxon>
    </lineage>
</organism>
<keyword evidence="3" id="KW-1185">Reference proteome</keyword>
<feature type="compositionally biased region" description="Low complexity" evidence="1">
    <location>
        <begin position="61"/>
        <end position="72"/>
    </location>
</feature>
<feature type="compositionally biased region" description="Polar residues" evidence="1">
    <location>
        <begin position="86"/>
        <end position="105"/>
    </location>
</feature>
<dbReference type="EMBL" id="JAWDGP010002675">
    <property type="protein sequence ID" value="KAK3780961.1"/>
    <property type="molecule type" value="Genomic_DNA"/>
</dbReference>
<dbReference type="AlphaFoldDB" id="A0AAE1DS32"/>
<comment type="caution">
    <text evidence="2">The sequence shown here is derived from an EMBL/GenBank/DDBJ whole genome shotgun (WGS) entry which is preliminary data.</text>
</comment>
<dbReference type="Proteomes" id="UP001283361">
    <property type="component" value="Unassembled WGS sequence"/>
</dbReference>
<evidence type="ECO:0000256" key="1">
    <source>
        <dbReference type="SAM" id="MobiDB-lite"/>
    </source>
</evidence>
<accession>A0AAE1DS32</accession>
<name>A0AAE1DS32_9GAST</name>
<reference evidence="2" key="1">
    <citation type="journal article" date="2023" name="G3 (Bethesda)">
        <title>A reference genome for the long-term kleptoplast-retaining sea slug Elysia crispata morphotype clarki.</title>
        <authorList>
            <person name="Eastman K.E."/>
            <person name="Pendleton A.L."/>
            <person name="Shaikh M.A."/>
            <person name="Suttiyut T."/>
            <person name="Ogas R."/>
            <person name="Tomko P."/>
            <person name="Gavelis G."/>
            <person name="Widhalm J.R."/>
            <person name="Wisecaver J.H."/>
        </authorList>
    </citation>
    <scope>NUCLEOTIDE SEQUENCE</scope>
    <source>
        <strain evidence="2">ECLA1</strain>
    </source>
</reference>
<sequence length="105" mass="11166">MLFGDNDHQRNDIISRYHGHNPNCSAVATFLPLSPPEIFPVSPGPSNSNPETHRAAAAEISPVSPGPSNSNPETHRAAAAERGCLSNATTRRNGVKQTNKTSKVP</sequence>
<protein>
    <submittedName>
        <fullName evidence="2">Uncharacterized protein</fullName>
    </submittedName>
</protein>
<gene>
    <name evidence="2" type="ORF">RRG08_052109</name>
</gene>
<proteinExistence type="predicted"/>
<evidence type="ECO:0000313" key="2">
    <source>
        <dbReference type="EMBL" id="KAK3780961.1"/>
    </source>
</evidence>